<reference evidence="1" key="1">
    <citation type="journal article" date="2014" name="Nat. Commun.">
        <title>The tobacco genome sequence and its comparison with those of tomato and potato.</title>
        <authorList>
            <person name="Sierro N."/>
            <person name="Battey J.N."/>
            <person name="Ouadi S."/>
            <person name="Bakaher N."/>
            <person name="Bovet L."/>
            <person name="Willig A."/>
            <person name="Goepfert S."/>
            <person name="Peitsch M.C."/>
            <person name="Ivanov N.V."/>
        </authorList>
    </citation>
    <scope>NUCLEOTIDE SEQUENCE [LARGE SCALE GENOMIC DNA]</scope>
</reference>
<name>A0AC58TNP5_TOBAC</name>
<proteinExistence type="predicted"/>
<organism evidence="1 2">
    <name type="scientific">Nicotiana tabacum</name>
    <name type="common">Common tobacco</name>
    <dbReference type="NCBI Taxonomy" id="4097"/>
    <lineage>
        <taxon>Eukaryota</taxon>
        <taxon>Viridiplantae</taxon>
        <taxon>Streptophyta</taxon>
        <taxon>Embryophyta</taxon>
        <taxon>Tracheophyta</taxon>
        <taxon>Spermatophyta</taxon>
        <taxon>Magnoliopsida</taxon>
        <taxon>eudicotyledons</taxon>
        <taxon>Gunneridae</taxon>
        <taxon>Pentapetalae</taxon>
        <taxon>asterids</taxon>
        <taxon>lamiids</taxon>
        <taxon>Solanales</taxon>
        <taxon>Solanaceae</taxon>
        <taxon>Nicotianoideae</taxon>
        <taxon>Nicotianeae</taxon>
        <taxon>Nicotiana</taxon>
    </lineage>
</organism>
<dbReference type="Proteomes" id="UP000790787">
    <property type="component" value="Chromosome 22"/>
</dbReference>
<sequence length="334" mass="38559">MSDKQKGLIEAFNEVLPSISRRFFVRHLRNNFKRASFSGISLKHALWTVAGATTVRIFDARMEDIAKLDAKAATCMILDARDKPIITLLKKLRYLLMARLQANRDKGDRWNCGDICPRIRSSLHKNEKVVAAFIPKKSNEWNYEIFGGSVSDIWAVNLAGRKCSCWKWTITEIPYKHAISAIWDKNDEVINYVDDCYKVKTYKRIYAPAILPINDSQLWTKSDKVRHLPPRFLRQNKKGRKQKLRREEQDEVGSSRTKMKKKQTSIVCGLCHKPDHNRRTCKFNYVQLEVGVFEPTCWMPATSFVLPLMGSMHISDDGRYVADLFVDGVVTDLK</sequence>
<accession>A0AC58TNP5</accession>
<keyword evidence="1" id="KW-1185">Reference proteome</keyword>
<evidence type="ECO:0000313" key="1">
    <source>
        <dbReference type="Proteomes" id="UP000790787"/>
    </source>
</evidence>
<protein>
    <submittedName>
        <fullName evidence="2">Uncharacterized protein LOC142175758</fullName>
    </submittedName>
</protein>
<gene>
    <name evidence="2" type="primary">LOC142175758</name>
</gene>
<dbReference type="RefSeq" id="XP_075098847.1">
    <property type="nucleotide sequence ID" value="XM_075242746.1"/>
</dbReference>
<reference evidence="2" key="2">
    <citation type="submission" date="2025-08" db="UniProtKB">
        <authorList>
            <consortium name="RefSeq"/>
        </authorList>
    </citation>
    <scope>IDENTIFICATION</scope>
    <source>
        <tissue evidence="2">Leaf</tissue>
    </source>
</reference>
<evidence type="ECO:0000313" key="2">
    <source>
        <dbReference type="RefSeq" id="XP_075098847.1"/>
    </source>
</evidence>